<accession>U4KMB4</accession>
<comment type="similarity">
    <text evidence="5">Belongs to the ferredoxin--NADP reductase type 2 family.</text>
</comment>
<keyword evidence="3 5" id="KW-0521">NADP</keyword>
<dbReference type="KEGG" id="abra:BN85301840"/>
<keyword evidence="2 5" id="KW-0274">FAD</keyword>
<comment type="catalytic activity">
    <reaction evidence="5">
        <text>2 reduced [2Fe-2S]-[ferredoxin] + NADP(+) + H(+) = 2 oxidized [2Fe-2S]-[ferredoxin] + NADPH</text>
        <dbReference type="Rhea" id="RHEA:20125"/>
        <dbReference type="Rhea" id="RHEA-COMP:10000"/>
        <dbReference type="Rhea" id="RHEA-COMP:10001"/>
        <dbReference type="ChEBI" id="CHEBI:15378"/>
        <dbReference type="ChEBI" id="CHEBI:33737"/>
        <dbReference type="ChEBI" id="CHEBI:33738"/>
        <dbReference type="ChEBI" id="CHEBI:57783"/>
        <dbReference type="ChEBI" id="CHEBI:58349"/>
        <dbReference type="EC" id="1.18.1.2"/>
    </reaction>
</comment>
<dbReference type="GO" id="GO:0004324">
    <property type="term" value="F:ferredoxin-NADP+ reductase activity"/>
    <property type="evidence" value="ECO:0007669"/>
    <property type="project" value="UniProtKB-UniRule"/>
</dbReference>
<evidence type="ECO:0000256" key="2">
    <source>
        <dbReference type="ARBA" id="ARBA00022827"/>
    </source>
</evidence>
<dbReference type="EMBL" id="FO681348">
    <property type="protein sequence ID" value="CCV65205.1"/>
    <property type="molecule type" value="Genomic_DNA"/>
</dbReference>
<dbReference type="Proteomes" id="UP000032737">
    <property type="component" value="Chromosome"/>
</dbReference>
<sequence>MQDVIIIGSGPVGLYAATLCAMHNLDAIVLESSHLYGGTLNLYKEKNIYDMPGFPKTTAGELILSLYQQYLTQQQTDRILLNIQILDFVHEEDYYKIITNKGVYFSKTILFCNGGGMFRPRPLGLPNEKAFDNIHYFVERLSDFKDKDITILGGGDSSIDFALSLQPYAKSINVVHRRADFRAHENNVLQVKSFAKVYTPYEPIRMEGTTKVASLVIKHLETKETTTLKTDALLVFYGNVPIKPDYEAYGIKTDNGLITVKTNMETSHKGIYAAGNSVTYPGKIKMISSGMGEAATAVSSISKYLNPKKTMTYKH</sequence>
<dbReference type="PANTHER" id="PTHR48105">
    <property type="entry name" value="THIOREDOXIN REDUCTASE 1-RELATED-RELATED"/>
    <property type="match status" value="1"/>
</dbReference>
<organism evidence="7 8">
    <name type="scientific">Acholeplasma brassicae</name>
    <dbReference type="NCBI Taxonomy" id="61635"/>
    <lineage>
        <taxon>Bacteria</taxon>
        <taxon>Bacillati</taxon>
        <taxon>Mycoplasmatota</taxon>
        <taxon>Mollicutes</taxon>
        <taxon>Acholeplasmatales</taxon>
        <taxon>Acholeplasmataceae</taxon>
        <taxon>Acholeplasma</taxon>
    </lineage>
</organism>
<dbReference type="HOGENOM" id="CLU_031864_5_5_14"/>
<evidence type="ECO:0000313" key="7">
    <source>
        <dbReference type="EMBL" id="CCV65205.1"/>
    </source>
</evidence>
<evidence type="ECO:0000256" key="3">
    <source>
        <dbReference type="ARBA" id="ARBA00022857"/>
    </source>
</evidence>
<keyword evidence="1 5" id="KW-0285">Flavoprotein</keyword>
<dbReference type="STRING" id="61635.BN85301840"/>
<dbReference type="AlphaFoldDB" id="U4KMB4"/>
<gene>
    <name evidence="7" type="ORF">BN85301840</name>
</gene>
<dbReference type="SUPFAM" id="SSF51905">
    <property type="entry name" value="FAD/NAD(P)-binding domain"/>
    <property type="match status" value="1"/>
</dbReference>
<feature type="binding site" evidence="5">
    <location>
        <position position="31"/>
    </location>
    <ligand>
        <name>FAD</name>
        <dbReference type="ChEBI" id="CHEBI:57692"/>
    </ligand>
</feature>
<evidence type="ECO:0000256" key="4">
    <source>
        <dbReference type="ARBA" id="ARBA00023002"/>
    </source>
</evidence>
<dbReference type="InterPro" id="IPR023753">
    <property type="entry name" value="FAD/NAD-binding_dom"/>
</dbReference>
<feature type="binding site" evidence="5">
    <location>
        <position position="43"/>
    </location>
    <ligand>
        <name>FAD</name>
        <dbReference type="ChEBI" id="CHEBI:57692"/>
    </ligand>
</feature>
<name>U4KMB4_9MOLU</name>
<dbReference type="RefSeq" id="WP_030004067.1">
    <property type="nucleotide sequence ID" value="NC_022549.1"/>
</dbReference>
<evidence type="ECO:0000313" key="8">
    <source>
        <dbReference type="Proteomes" id="UP000032737"/>
    </source>
</evidence>
<dbReference type="HAMAP" id="MF_01685">
    <property type="entry name" value="FENR2"/>
    <property type="match status" value="1"/>
</dbReference>
<dbReference type="Pfam" id="PF07992">
    <property type="entry name" value="Pyr_redox_2"/>
    <property type="match status" value="1"/>
</dbReference>
<feature type="domain" description="FAD/NAD(P)-binding" evidence="6">
    <location>
        <begin position="3"/>
        <end position="288"/>
    </location>
</feature>
<comment type="subunit">
    <text evidence="5">Homodimer.</text>
</comment>
<evidence type="ECO:0000259" key="6">
    <source>
        <dbReference type="Pfam" id="PF07992"/>
    </source>
</evidence>
<dbReference type="GO" id="GO:0050661">
    <property type="term" value="F:NADP binding"/>
    <property type="evidence" value="ECO:0007669"/>
    <property type="project" value="UniProtKB-UniRule"/>
</dbReference>
<evidence type="ECO:0000256" key="1">
    <source>
        <dbReference type="ARBA" id="ARBA00022630"/>
    </source>
</evidence>
<dbReference type="EC" id="1.18.1.2" evidence="5"/>
<keyword evidence="8" id="KW-1185">Reference proteome</keyword>
<dbReference type="InterPro" id="IPR036188">
    <property type="entry name" value="FAD/NAD-bd_sf"/>
</dbReference>
<proteinExistence type="inferred from homology"/>
<comment type="cofactor">
    <cofactor evidence="5">
        <name>FAD</name>
        <dbReference type="ChEBI" id="CHEBI:57692"/>
    </cofactor>
    <text evidence="5">Binds 1 FAD per subunit.</text>
</comment>
<keyword evidence="4 5" id="KW-0560">Oxidoreductase</keyword>
<evidence type="ECO:0000256" key="5">
    <source>
        <dbReference type="HAMAP-Rule" id="MF_01685"/>
    </source>
</evidence>
<feature type="binding site" evidence="5">
    <location>
        <position position="118"/>
    </location>
    <ligand>
        <name>FAD</name>
        <dbReference type="ChEBI" id="CHEBI:57692"/>
    </ligand>
</feature>
<comment type="caution">
    <text evidence="5">Lacks conserved residue(s) required for the propagation of feature annotation.</text>
</comment>
<dbReference type="GO" id="GO:0050660">
    <property type="term" value="F:flavin adenine dinucleotide binding"/>
    <property type="evidence" value="ECO:0007669"/>
    <property type="project" value="UniProtKB-UniRule"/>
</dbReference>
<dbReference type="OrthoDB" id="9806179at2"/>
<dbReference type="PRINTS" id="PR00368">
    <property type="entry name" value="FADPNR"/>
</dbReference>
<dbReference type="Gene3D" id="3.50.50.60">
    <property type="entry name" value="FAD/NAD(P)-binding domain"/>
    <property type="match status" value="2"/>
</dbReference>
<reference evidence="7 8" key="1">
    <citation type="journal article" date="2013" name="J. Mol. Microbiol. Biotechnol.">
        <title>Analysis of the Complete Genomes of Acholeplasma brassicae , A. palmae and A. laidlawii and Their Comparison to the Obligate Parasites from ' Candidatus Phytoplasma'.</title>
        <authorList>
            <person name="Kube M."/>
            <person name="Siewert C."/>
            <person name="Migdoll A.M."/>
            <person name="Duduk B."/>
            <person name="Holz S."/>
            <person name="Rabus R."/>
            <person name="Seemuller E."/>
            <person name="Mitrovic J."/>
            <person name="Muller I."/>
            <person name="Buttner C."/>
            <person name="Reinhardt R."/>
        </authorList>
    </citation>
    <scope>NUCLEOTIDE SEQUENCE [LARGE SCALE GENOMIC DNA]</scope>
    <source>
        <strain evidence="8">0502</strain>
    </source>
</reference>
<dbReference type="InterPro" id="IPR022890">
    <property type="entry name" value="Fd--NADP_Rdtase_type_2"/>
</dbReference>
<protein>
    <recommendedName>
        <fullName evidence="5">Ferredoxin--NADP reductase</fullName>
        <shortName evidence="5">FNR</shortName>
        <shortName evidence="5">Fd-NADP(+) reductase</shortName>
        <ecNumber evidence="5">1.18.1.2</ecNumber>
    </recommendedName>
</protein>
<dbReference type="PRINTS" id="PR00469">
    <property type="entry name" value="PNDRDTASEII"/>
</dbReference>
<feature type="binding site" evidence="5">
    <location>
        <position position="85"/>
    </location>
    <ligand>
        <name>FAD</name>
        <dbReference type="ChEBI" id="CHEBI:57692"/>
    </ligand>
</feature>
<dbReference type="InterPro" id="IPR050097">
    <property type="entry name" value="Ferredoxin-NADP_redctase_2"/>
</dbReference>